<accession>A0ABY0H7Q1</accession>
<dbReference type="PANTHER" id="PTHR42986">
    <property type="entry name" value="BENZALDEHYDE DEHYDROGENASE YFMT"/>
    <property type="match status" value="1"/>
</dbReference>
<comment type="caution">
    <text evidence="4">The sequence shown here is derived from an EMBL/GenBank/DDBJ whole genome shotgun (WGS) entry which is preliminary data.</text>
</comment>
<name>A0ABY0H7Q1_9PEZI</name>
<gene>
    <name evidence="4" type="ORF">DL762_005556</name>
</gene>
<evidence type="ECO:0000256" key="2">
    <source>
        <dbReference type="ARBA" id="ARBA00023027"/>
    </source>
</evidence>
<dbReference type="Pfam" id="PF00171">
    <property type="entry name" value="Aldedh"/>
    <property type="match status" value="2"/>
</dbReference>
<keyword evidence="2" id="KW-0520">NAD</keyword>
<evidence type="ECO:0000313" key="4">
    <source>
        <dbReference type="EMBL" id="RYO84654.1"/>
    </source>
</evidence>
<dbReference type="InterPro" id="IPR016163">
    <property type="entry name" value="Ald_DH_C"/>
</dbReference>
<dbReference type="PANTHER" id="PTHR42986:SF1">
    <property type="entry name" value="BENZALDEHYDE DEHYDROGENASE YFMT"/>
    <property type="match status" value="1"/>
</dbReference>
<keyword evidence="5" id="KW-1185">Reference proteome</keyword>
<evidence type="ECO:0000256" key="1">
    <source>
        <dbReference type="ARBA" id="ARBA00009986"/>
    </source>
</evidence>
<dbReference type="InterPro" id="IPR016161">
    <property type="entry name" value="Ald_DH/histidinol_DH"/>
</dbReference>
<reference evidence="4 5" key="1">
    <citation type="submission" date="2018-06" db="EMBL/GenBank/DDBJ databases">
        <title>Complete Genomes of Monosporascus.</title>
        <authorList>
            <person name="Robinson A.J."/>
            <person name="Natvig D.O."/>
        </authorList>
    </citation>
    <scope>NUCLEOTIDE SEQUENCE [LARGE SCALE GENOMIC DNA]</scope>
    <source>
        <strain evidence="4 5">CBS 609.92</strain>
    </source>
</reference>
<dbReference type="InterPro" id="IPR016162">
    <property type="entry name" value="Ald_DH_N"/>
</dbReference>
<feature type="domain" description="Aldehyde dehydrogenase" evidence="3">
    <location>
        <begin position="2"/>
        <end position="126"/>
    </location>
</feature>
<protein>
    <recommendedName>
        <fullName evidence="3">Aldehyde dehydrogenase domain-containing protein</fullName>
    </recommendedName>
</protein>
<dbReference type="EMBL" id="QJNS01000157">
    <property type="protein sequence ID" value="RYO84654.1"/>
    <property type="molecule type" value="Genomic_DNA"/>
</dbReference>
<dbReference type="Gene3D" id="3.40.605.10">
    <property type="entry name" value="Aldehyde Dehydrogenase, Chain A, domain 1"/>
    <property type="match status" value="2"/>
</dbReference>
<feature type="domain" description="Aldehyde dehydrogenase" evidence="3">
    <location>
        <begin position="128"/>
        <end position="213"/>
    </location>
</feature>
<dbReference type="Proteomes" id="UP000294003">
    <property type="component" value="Unassembled WGS sequence"/>
</dbReference>
<dbReference type="InterPro" id="IPR015590">
    <property type="entry name" value="Aldehyde_DH_dom"/>
</dbReference>
<evidence type="ECO:0000313" key="5">
    <source>
        <dbReference type="Proteomes" id="UP000294003"/>
    </source>
</evidence>
<evidence type="ECO:0000259" key="3">
    <source>
        <dbReference type="Pfam" id="PF00171"/>
    </source>
</evidence>
<dbReference type="Gene3D" id="3.40.309.10">
    <property type="entry name" value="Aldehyde Dehydrogenase, Chain A, domain 2"/>
    <property type="match status" value="1"/>
</dbReference>
<proteinExistence type="inferred from homology"/>
<dbReference type="SUPFAM" id="SSF53720">
    <property type="entry name" value="ALDH-like"/>
    <property type="match status" value="2"/>
</dbReference>
<organism evidence="4 5">
    <name type="scientific">Monosporascus cannonballus</name>
    <dbReference type="NCBI Taxonomy" id="155416"/>
    <lineage>
        <taxon>Eukaryota</taxon>
        <taxon>Fungi</taxon>
        <taxon>Dikarya</taxon>
        <taxon>Ascomycota</taxon>
        <taxon>Pezizomycotina</taxon>
        <taxon>Sordariomycetes</taxon>
        <taxon>Xylariomycetidae</taxon>
        <taxon>Xylariales</taxon>
        <taxon>Xylariales incertae sedis</taxon>
        <taxon>Monosporascus</taxon>
    </lineage>
</organism>
<comment type="similarity">
    <text evidence="1">Belongs to the aldehyde dehydrogenase family.</text>
</comment>
<sequence length="219" mass="23395">MSPDENRTLWNSSSASMHETLVALEAAGRASSLWSTTKPPFRHDIFLKAANILDRRAGECKGYMVQEIGAHAHFAQFNLATAAEILRDVAGRISSALSGIVPVCQEQGTHALVVKGPYGVVLGIAPCLISVSNDGEAIAAANDSEYGLSGAVFTRDLDKGLSIAARIETGAVRINGMSIHDEAELPHGGAKKSGWGWFNAQAGLDEFLRTKTITFQTEW</sequence>